<comment type="caution">
    <text evidence="2">The sequence shown here is derived from an EMBL/GenBank/DDBJ whole genome shotgun (WGS) entry which is preliminary data.</text>
</comment>
<feature type="compositionally biased region" description="Basic and acidic residues" evidence="1">
    <location>
        <begin position="1"/>
        <end position="50"/>
    </location>
</feature>
<dbReference type="RefSeq" id="WP_121894649.1">
    <property type="nucleotide sequence ID" value="NZ_PENI01000041.1"/>
</dbReference>
<protein>
    <submittedName>
        <fullName evidence="2">Uncharacterized protein</fullName>
    </submittedName>
</protein>
<dbReference type="Proteomes" id="UP000270471">
    <property type="component" value="Unassembled WGS sequence"/>
</dbReference>
<evidence type="ECO:0000313" key="2">
    <source>
        <dbReference type="EMBL" id="RMB80499.1"/>
    </source>
</evidence>
<gene>
    <name evidence="2" type="ORF">CTZ28_39535</name>
</gene>
<feature type="region of interest" description="Disordered" evidence="1">
    <location>
        <begin position="1"/>
        <end position="63"/>
    </location>
</feature>
<sequence length="63" mass="7586">MRDFRDDERQARLRDPRERLGRDEQRKADGPREGGRPERRGVPELDERQRQVRMARVAEQPFG</sequence>
<evidence type="ECO:0000313" key="3">
    <source>
        <dbReference type="Proteomes" id="UP000270471"/>
    </source>
</evidence>
<keyword evidence="3" id="KW-1185">Reference proteome</keyword>
<proteinExistence type="predicted"/>
<name>A0A3M0I345_9ACTN</name>
<organism evidence="2 3">
    <name type="scientific">Streptomyces shenzhenensis</name>
    <dbReference type="NCBI Taxonomy" id="943815"/>
    <lineage>
        <taxon>Bacteria</taxon>
        <taxon>Bacillati</taxon>
        <taxon>Actinomycetota</taxon>
        <taxon>Actinomycetes</taxon>
        <taxon>Kitasatosporales</taxon>
        <taxon>Streptomycetaceae</taxon>
        <taxon>Streptomyces</taxon>
    </lineage>
</organism>
<reference evidence="2 3" key="1">
    <citation type="submission" date="2017-11" db="EMBL/GenBank/DDBJ databases">
        <title>Draft genome of actinobacteria isolated from guarana (Paullinia cupana (Mart.) Ducke.</title>
        <authorList>
            <person name="Siqueira K.A."/>
            <person name="Liotti R.G."/>
            <person name="Mendes T.A.O."/>
            <person name="Soares M.A."/>
        </authorList>
    </citation>
    <scope>NUCLEOTIDE SEQUENCE [LARGE SCALE GENOMIC DNA]</scope>
    <source>
        <strain evidence="2 3">193</strain>
    </source>
</reference>
<dbReference type="EMBL" id="PENI01000041">
    <property type="protein sequence ID" value="RMB80499.1"/>
    <property type="molecule type" value="Genomic_DNA"/>
</dbReference>
<evidence type="ECO:0000256" key="1">
    <source>
        <dbReference type="SAM" id="MobiDB-lite"/>
    </source>
</evidence>
<accession>A0A3M0I345</accession>
<dbReference type="AlphaFoldDB" id="A0A3M0I345"/>